<protein>
    <submittedName>
        <fullName evidence="2">Glycosyltransferase</fullName>
    </submittedName>
</protein>
<dbReference type="InterPro" id="IPR029044">
    <property type="entry name" value="Nucleotide-diphossugar_trans"/>
</dbReference>
<proteinExistence type="predicted"/>
<evidence type="ECO:0000313" key="3">
    <source>
        <dbReference type="Proteomes" id="UP001482513"/>
    </source>
</evidence>
<reference evidence="2 3" key="1">
    <citation type="submission" date="2022-04" db="EMBL/GenBank/DDBJ databases">
        <title>Positive selection, recombination, and allopatry shape intraspecific diversity of widespread and dominant cyanobacteria.</title>
        <authorList>
            <person name="Wei J."/>
            <person name="Shu W."/>
            <person name="Hu C."/>
        </authorList>
    </citation>
    <scope>NUCLEOTIDE SEQUENCE [LARGE SCALE GENOMIC DNA]</scope>
    <source>
        <strain evidence="2 3">DQ-A4</strain>
    </source>
</reference>
<keyword evidence="3" id="KW-1185">Reference proteome</keyword>
<sequence>MVNSPTLSVVITCYCEGDLLLEAVESVRQQTQPPLEIVIVNDASPSDRTNQICRQLETEPDITLVWQTVNGGPSVARNAGFAAAQGEVLVPLDADDLLPPDALSHIQQAFLDYPNAGFIYGSYLCQRHPGDTRVVKAAPISLNSLLRARRFSLSTNWTLIGTAPLRKSLWEAVGHSDPDLGAEDLHDLEFWVRAMALPCGYYSTPEVIYIWRKYLGSNSRKVNPMSWYRVAQKHFEVYRQNGLEYRAHELLLLGSKWSNQAKEIRHHRRALLTCVARGNFQLSSLMALAIPAALFQPMAQLAKRFR</sequence>
<accession>A0ABV0K6L7</accession>
<evidence type="ECO:0000313" key="2">
    <source>
        <dbReference type="EMBL" id="MEP0948412.1"/>
    </source>
</evidence>
<dbReference type="Gene3D" id="3.90.550.10">
    <property type="entry name" value="Spore Coat Polysaccharide Biosynthesis Protein SpsA, Chain A"/>
    <property type="match status" value="1"/>
</dbReference>
<dbReference type="Proteomes" id="UP001482513">
    <property type="component" value="Unassembled WGS sequence"/>
</dbReference>
<dbReference type="SUPFAM" id="SSF53448">
    <property type="entry name" value="Nucleotide-diphospho-sugar transferases"/>
    <property type="match status" value="1"/>
</dbReference>
<dbReference type="InterPro" id="IPR001173">
    <property type="entry name" value="Glyco_trans_2-like"/>
</dbReference>
<evidence type="ECO:0000259" key="1">
    <source>
        <dbReference type="Pfam" id="PF00535"/>
    </source>
</evidence>
<dbReference type="PANTHER" id="PTHR43685:SF2">
    <property type="entry name" value="GLYCOSYLTRANSFERASE 2-LIKE DOMAIN-CONTAINING PROTEIN"/>
    <property type="match status" value="1"/>
</dbReference>
<dbReference type="Pfam" id="PF00535">
    <property type="entry name" value="Glycos_transf_2"/>
    <property type="match status" value="1"/>
</dbReference>
<name>A0ABV0K6L7_9CYAN</name>
<dbReference type="EMBL" id="JAMPKX010000007">
    <property type="protein sequence ID" value="MEP0948412.1"/>
    <property type="molecule type" value="Genomic_DNA"/>
</dbReference>
<dbReference type="CDD" id="cd00761">
    <property type="entry name" value="Glyco_tranf_GTA_type"/>
    <property type="match status" value="1"/>
</dbReference>
<organism evidence="2 3">
    <name type="scientific">Leptolyngbya subtilissima DQ-A4</name>
    <dbReference type="NCBI Taxonomy" id="2933933"/>
    <lineage>
        <taxon>Bacteria</taxon>
        <taxon>Bacillati</taxon>
        <taxon>Cyanobacteriota</taxon>
        <taxon>Cyanophyceae</taxon>
        <taxon>Leptolyngbyales</taxon>
        <taxon>Leptolyngbyaceae</taxon>
        <taxon>Leptolyngbya group</taxon>
        <taxon>Leptolyngbya</taxon>
    </lineage>
</organism>
<comment type="caution">
    <text evidence="2">The sequence shown here is derived from an EMBL/GenBank/DDBJ whole genome shotgun (WGS) entry which is preliminary data.</text>
</comment>
<feature type="domain" description="Glycosyltransferase 2-like" evidence="1">
    <location>
        <begin position="8"/>
        <end position="142"/>
    </location>
</feature>
<dbReference type="PANTHER" id="PTHR43685">
    <property type="entry name" value="GLYCOSYLTRANSFERASE"/>
    <property type="match status" value="1"/>
</dbReference>
<gene>
    <name evidence="2" type="ORF">NC992_16120</name>
</gene>
<dbReference type="RefSeq" id="WP_190704008.1">
    <property type="nucleotide sequence ID" value="NZ_JAMPKX010000007.1"/>
</dbReference>
<dbReference type="InterPro" id="IPR050834">
    <property type="entry name" value="Glycosyltransf_2"/>
</dbReference>